<name>A0A1A9VJR4_GLOAU</name>
<keyword evidence="1" id="KW-0472">Membrane</keyword>
<feature type="transmembrane region" description="Helical" evidence="1">
    <location>
        <begin position="59"/>
        <end position="82"/>
    </location>
</feature>
<keyword evidence="1" id="KW-0812">Transmembrane</keyword>
<reference evidence="2" key="1">
    <citation type="submission" date="2020-05" db="UniProtKB">
        <authorList>
            <consortium name="EnsemblMetazoa"/>
        </authorList>
    </citation>
    <scope>IDENTIFICATION</scope>
    <source>
        <strain evidence="2">TTRI</strain>
    </source>
</reference>
<sequence length="354" mass="39445">MSILPTLLFISLSLLNTSNKLMICAALFIGAALVVNSMVELYGKEKATYSLISKLNFHMANFITLIIASVIDSAVVCVGLLYKFSAACIQQFHAPAFQSLQQQIYLQHLAHHLDQLRFINFINSNYNRNICCFCMIYCFNCLFHDSIVSCNYYYNYISNIGTTCTHRSERFMSWCINKTPVLGLAEEFKLRSNLSLLRPWSVNFLLLISSLFILFYYINPSFLRASMIIESTVSFRFSLLSAEEEIFILSPLTPTQAPTGSMFLSGEKTATLDLEPASLAIPLIVTNPSAISVIEGLPNIAPSVGIKTKAIMSDPVKVRIIVIGMYCMNLPTVSGQNNRGKNTANLVNVDDRTG</sequence>
<dbReference type="EnsemblMetazoa" id="GAUT039497-RA">
    <property type="protein sequence ID" value="GAUT039497-PA"/>
    <property type="gene ID" value="GAUT039497"/>
</dbReference>
<proteinExistence type="predicted"/>
<accession>A0A1A9VJR4</accession>
<dbReference type="Proteomes" id="UP000078200">
    <property type="component" value="Unassembled WGS sequence"/>
</dbReference>
<evidence type="ECO:0000313" key="2">
    <source>
        <dbReference type="EnsemblMetazoa" id="GAUT039497-PA"/>
    </source>
</evidence>
<feature type="transmembrane region" description="Helical" evidence="1">
    <location>
        <begin position="200"/>
        <end position="218"/>
    </location>
</feature>
<feature type="transmembrane region" description="Helical" evidence="1">
    <location>
        <begin position="21"/>
        <end position="39"/>
    </location>
</feature>
<dbReference type="AlphaFoldDB" id="A0A1A9VJR4"/>
<protein>
    <submittedName>
        <fullName evidence="2">Uncharacterized protein</fullName>
    </submittedName>
</protein>
<evidence type="ECO:0000313" key="3">
    <source>
        <dbReference type="Proteomes" id="UP000078200"/>
    </source>
</evidence>
<dbReference type="VEuPathDB" id="VectorBase:GAUT039497"/>
<keyword evidence="1" id="KW-1133">Transmembrane helix</keyword>
<keyword evidence="3" id="KW-1185">Reference proteome</keyword>
<evidence type="ECO:0000256" key="1">
    <source>
        <dbReference type="SAM" id="Phobius"/>
    </source>
</evidence>
<organism evidence="2 3">
    <name type="scientific">Glossina austeni</name>
    <name type="common">Savannah tsetse fly</name>
    <dbReference type="NCBI Taxonomy" id="7395"/>
    <lineage>
        <taxon>Eukaryota</taxon>
        <taxon>Metazoa</taxon>
        <taxon>Ecdysozoa</taxon>
        <taxon>Arthropoda</taxon>
        <taxon>Hexapoda</taxon>
        <taxon>Insecta</taxon>
        <taxon>Pterygota</taxon>
        <taxon>Neoptera</taxon>
        <taxon>Endopterygota</taxon>
        <taxon>Diptera</taxon>
        <taxon>Brachycera</taxon>
        <taxon>Muscomorpha</taxon>
        <taxon>Hippoboscoidea</taxon>
        <taxon>Glossinidae</taxon>
        <taxon>Glossina</taxon>
    </lineage>
</organism>